<dbReference type="EMBL" id="UYYB01003413">
    <property type="protein sequence ID" value="VDM66668.1"/>
    <property type="molecule type" value="Genomic_DNA"/>
</dbReference>
<evidence type="ECO:0000256" key="2">
    <source>
        <dbReference type="SAM" id="SignalP"/>
    </source>
</evidence>
<dbReference type="InterPro" id="IPR001747">
    <property type="entry name" value="Vitellogenin_N"/>
</dbReference>
<sequence>MKLLAGIALLGLALASSLTWNPTPRIEEVAFRPNGEYRYLFNGQVTTGLALPNTEQSATRIQAIVILQPVDERFLFQLNEIRFGSIQEEFEPHKLLPFERYQLARIGQRH</sequence>
<feature type="chain" id="PRO_5017952803" description="Vitellogenin domain-containing protein" evidence="2">
    <location>
        <begin position="16"/>
        <end position="110"/>
    </location>
</feature>
<keyword evidence="5" id="KW-1185">Reference proteome</keyword>
<dbReference type="OrthoDB" id="5825149at2759"/>
<organism evidence="4 5">
    <name type="scientific">Strongylus vulgaris</name>
    <name type="common">Blood worm</name>
    <dbReference type="NCBI Taxonomy" id="40348"/>
    <lineage>
        <taxon>Eukaryota</taxon>
        <taxon>Metazoa</taxon>
        <taxon>Ecdysozoa</taxon>
        <taxon>Nematoda</taxon>
        <taxon>Chromadorea</taxon>
        <taxon>Rhabditida</taxon>
        <taxon>Rhabditina</taxon>
        <taxon>Rhabditomorpha</taxon>
        <taxon>Strongyloidea</taxon>
        <taxon>Strongylidae</taxon>
        <taxon>Strongylus</taxon>
    </lineage>
</organism>
<dbReference type="GO" id="GO:0005319">
    <property type="term" value="F:lipid transporter activity"/>
    <property type="evidence" value="ECO:0007669"/>
    <property type="project" value="InterPro"/>
</dbReference>
<dbReference type="SUPFAM" id="SSF56968">
    <property type="entry name" value="Lipovitellin-phosvitin complex, beta-sheet shell regions"/>
    <property type="match status" value="1"/>
</dbReference>
<dbReference type="Gene3D" id="2.30.230.10">
    <property type="entry name" value="Lipovitellin, beta-sheet shell regions, chain A"/>
    <property type="match status" value="1"/>
</dbReference>
<dbReference type="AlphaFoldDB" id="A0A3P7KDQ7"/>
<name>A0A3P7KDQ7_STRVU</name>
<evidence type="ECO:0000313" key="5">
    <source>
        <dbReference type="Proteomes" id="UP000270094"/>
    </source>
</evidence>
<dbReference type="InterPro" id="IPR015816">
    <property type="entry name" value="Vitellinogen_b-sht_N"/>
</dbReference>
<proteinExistence type="predicted"/>
<dbReference type="InterPro" id="IPR015819">
    <property type="entry name" value="Lipid_transp_b-sht_shell"/>
</dbReference>
<feature type="domain" description="Vitellogenin" evidence="3">
    <location>
        <begin position="31"/>
        <end position="97"/>
    </location>
</feature>
<dbReference type="Pfam" id="PF01347">
    <property type="entry name" value="Vitellogenin_N"/>
    <property type="match status" value="1"/>
</dbReference>
<protein>
    <recommendedName>
        <fullName evidence="3">Vitellogenin domain-containing protein</fullName>
    </recommendedName>
</protein>
<feature type="signal peptide" evidence="2">
    <location>
        <begin position="1"/>
        <end position="15"/>
    </location>
</feature>
<evidence type="ECO:0000313" key="4">
    <source>
        <dbReference type="EMBL" id="VDM66668.1"/>
    </source>
</evidence>
<accession>A0A3P7KDQ7</accession>
<evidence type="ECO:0000256" key="1">
    <source>
        <dbReference type="ARBA" id="ARBA00022729"/>
    </source>
</evidence>
<reference evidence="4 5" key="1">
    <citation type="submission" date="2018-11" db="EMBL/GenBank/DDBJ databases">
        <authorList>
            <consortium name="Pathogen Informatics"/>
        </authorList>
    </citation>
    <scope>NUCLEOTIDE SEQUENCE [LARGE SCALE GENOMIC DNA]</scope>
</reference>
<dbReference type="Proteomes" id="UP000270094">
    <property type="component" value="Unassembled WGS sequence"/>
</dbReference>
<keyword evidence="1 2" id="KW-0732">Signal</keyword>
<gene>
    <name evidence="4" type="ORF">SVUK_LOCUS1666</name>
</gene>
<evidence type="ECO:0000259" key="3">
    <source>
        <dbReference type="Pfam" id="PF01347"/>
    </source>
</evidence>